<keyword evidence="2" id="KW-1185">Reference proteome</keyword>
<evidence type="ECO:0000313" key="1">
    <source>
        <dbReference type="EMBL" id="VDO89241.1"/>
    </source>
</evidence>
<dbReference type="EMBL" id="UZAL01004113">
    <property type="protein sequence ID" value="VDO89241.1"/>
    <property type="molecule type" value="Genomic_DNA"/>
</dbReference>
<gene>
    <name evidence="1" type="ORF">SMTD_LOCUS2740</name>
</gene>
<sequence>MSQQTLILHLGGIANLFTVFGNLLIQTNIIDQKSILIQLFHGFQLMILNVVLQIFIPNLQTHLNLRKMRSKTLTSRVSFLIDINMYFIIFTLCVDFMEISLHYH</sequence>
<accession>A0A183NKV4</accession>
<name>A0A183NKV4_9TREM</name>
<organism evidence="1 2">
    <name type="scientific">Schistosoma mattheei</name>
    <dbReference type="NCBI Taxonomy" id="31246"/>
    <lineage>
        <taxon>Eukaryota</taxon>
        <taxon>Metazoa</taxon>
        <taxon>Spiralia</taxon>
        <taxon>Lophotrochozoa</taxon>
        <taxon>Platyhelminthes</taxon>
        <taxon>Trematoda</taxon>
        <taxon>Digenea</taxon>
        <taxon>Strigeidida</taxon>
        <taxon>Schistosomatoidea</taxon>
        <taxon>Schistosomatidae</taxon>
        <taxon>Schistosoma</taxon>
    </lineage>
</organism>
<protein>
    <submittedName>
        <fullName evidence="1">Uncharacterized protein</fullName>
    </submittedName>
</protein>
<evidence type="ECO:0000313" key="2">
    <source>
        <dbReference type="Proteomes" id="UP000269396"/>
    </source>
</evidence>
<reference evidence="1 2" key="1">
    <citation type="submission" date="2018-11" db="EMBL/GenBank/DDBJ databases">
        <authorList>
            <consortium name="Pathogen Informatics"/>
        </authorList>
    </citation>
    <scope>NUCLEOTIDE SEQUENCE [LARGE SCALE GENOMIC DNA]</scope>
    <source>
        <strain>Denwood</strain>
        <strain evidence="2">Zambia</strain>
    </source>
</reference>
<dbReference type="AlphaFoldDB" id="A0A183NKV4"/>
<dbReference type="Proteomes" id="UP000269396">
    <property type="component" value="Unassembled WGS sequence"/>
</dbReference>
<proteinExistence type="predicted"/>